<dbReference type="AlphaFoldDB" id="A0ABD3FV70"/>
<gene>
    <name evidence="2" type="ORF">V7S43_004001</name>
</gene>
<feature type="region of interest" description="Disordered" evidence="1">
    <location>
        <begin position="29"/>
        <end position="59"/>
    </location>
</feature>
<reference evidence="2 3" key="1">
    <citation type="submission" date="2024-09" db="EMBL/GenBank/DDBJ databases">
        <title>Genome sequencing and assembly of Phytophthora oleae, isolate VK10A, causative agent of rot of olive drupes.</title>
        <authorList>
            <person name="Conti Taguali S."/>
            <person name="Riolo M."/>
            <person name="La Spada F."/>
            <person name="Cacciola S.O."/>
            <person name="Dionisio G."/>
        </authorList>
    </citation>
    <scope>NUCLEOTIDE SEQUENCE [LARGE SCALE GENOMIC DNA]</scope>
    <source>
        <strain evidence="2 3">VK10A</strain>
    </source>
</reference>
<evidence type="ECO:0000313" key="2">
    <source>
        <dbReference type="EMBL" id="KAL3670815.1"/>
    </source>
</evidence>
<evidence type="ECO:0000256" key="1">
    <source>
        <dbReference type="SAM" id="MobiDB-lite"/>
    </source>
</evidence>
<name>A0ABD3FV70_9STRA</name>
<organism evidence="2 3">
    <name type="scientific">Phytophthora oleae</name>
    <dbReference type="NCBI Taxonomy" id="2107226"/>
    <lineage>
        <taxon>Eukaryota</taxon>
        <taxon>Sar</taxon>
        <taxon>Stramenopiles</taxon>
        <taxon>Oomycota</taxon>
        <taxon>Peronosporomycetes</taxon>
        <taxon>Peronosporales</taxon>
        <taxon>Peronosporaceae</taxon>
        <taxon>Phytophthora</taxon>
    </lineage>
</organism>
<dbReference type="Proteomes" id="UP001632037">
    <property type="component" value="Unassembled WGS sequence"/>
</dbReference>
<dbReference type="EMBL" id="JBIMZQ010000006">
    <property type="protein sequence ID" value="KAL3670815.1"/>
    <property type="molecule type" value="Genomic_DNA"/>
</dbReference>
<proteinExistence type="predicted"/>
<sequence length="363" mass="41042">MDDTPQNSPFIDEEALRAVVDAVCPLQSPPCATASHSTEAGAVSTAEKSKKKRRRDRNRPWHEIARLQSEAAELERQLQDKSTTANKKARLRLHVYTKNKTLKTMLRDNLSTIRALEQNLNTQIDELLQAAPHSLVRMVQNLPYDAAQYKAVFMRMAGNVDAQNSDMDQALRFAKLDEVTLEVTDAVIYRSNGNCGDTLKSRARLVLPFKHDCLVEALWRYLDRCEVATLSATRSKLDLPLGVSSRIAIQKLEVALGDYVCVMRMVTKQFIEKNRVVHVWNVLADWRVGAACYAKTCERGWGFIQPINHDEASVCLSYSLMDVTNGYPPSENGDALIKLYHCFMISRLQALENQALDQQMQEL</sequence>
<protein>
    <recommendedName>
        <fullName evidence="4">BZIP domain-containing protein</fullName>
    </recommendedName>
</protein>
<accession>A0ABD3FV70</accession>
<comment type="caution">
    <text evidence="2">The sequence shown here is derived from an EMBL/GenBank/DDBJ whole genome shotgun (WGS) entry which is preliminary data.</text>
</comment>
<evidence type="ECO:0000313" key="3">
    <source>
        <dbReference type="Proteomes" id="UP001632037"/>
    </source>
</evidence>
<evidence type="ECO:0008006" key="4">
    <source>
        <dbReference type="Google" id="ProtNLM"/>
    </source>
</evidence>
<keyword evidence="3" id="KW-1185">Reference proteome</keyword>